<evidence type="ECO:0000259" key="7">
    <source>
        <dbReference type="PROSITE" id="PS51379"/>
    </source>
</evidence>
<evidence type="ECO:0000256" key="5">
    <source>
        <dbReference type="ARBA" id="ARBA00023014"/>
    </source>
</evidence>
<dbReference type="GO" id="GO:0050136">
    <property type="term" value="F:NADH dehydrogenase (quinone) (non-electrogenic) activity"/>
    <property type="evidence" value="ECO:0007669"/>
    <property type="project" value="UniProtKB-UniRule"/>
</dbReference>
<dbReference type="Gene3D" id="3.30.70.3270">
    <property type="match status" value="1"/>
</dbReference>
<dbReference type="PANTHER" id="PTHR10849">
    <property type="entry name" value="NADH DEHYDROGENASE UBIQUINONE IRON-SULFUR PROTEIN 8, MITOCHONDRIAL"/>
    <property type="match status" value="1"/>
</dbReference>
<proteinExistence type="inferred from homology"/>
<dbReference type="HAMAP" id="MF_01351">
    <property type="entry name" value="NDH1_NuoI"/>
    <property type="match status" value="1"/>
</dbReference>
<keyword evidence="3" id="KW-0677">Repeat</keyword>
<feature type="binding site" evidence="6">
    <location>
        <position position="64"/>
    </location>
    <ligand>
        <name>[4Fe-4S] cluster</name>
        <dbReference type="ChEBI" id="CHEBI:49883"/>
        <label>1</label>
    </ligand>
</feature>
<keyword evidence="6" id="KW-1278">Translocase</keyword>
<comment type="subcellular location">
    <subcellularLocation>
        <location evidence="6">Cell membrane</location>
        <topology evidence="6">Peripheral membrane protein</topology>
    </subcellularLocation>
</comment>
<dbReference type="RefSeq" id="WP_040100067.1">
    <property type="nucleotide sequence ID" value="NZ_JWJD01000005.1"/>
</dbReference>
<dbReference type="EC" id="7.1.1.-" evidence="6"/>
<feature type="domain" description="4Fe-4S ferredoxin-type" evidence="7">
    <location>
        <begin position="95"/>
        <end position="124"/>
    </location>
</feature>
<comment type="catalytic activity">
    <reaction evidence="6">
        <text>a quinone + NADH + 5 H(+)(in) = a quinol + NAD(+) + 4 H(+)(out)</text>
        <dbReference type="Rhea" id="RHEA:57888"/>
        <dbReference type="ChEBI" id="CHEBI:15378"/>
        <dbReference type="ChEBI" id="CHEBI:24646"/>
        <dbReference type="ChEBI" id="CHEBI:57540"/>
        <dbReference type="ChEBI" id="CHEBI:57945"/>
        <dbReference type="ChEBI" id="CHEBI:132124"/>
    </reaction>
</comment>
<keyword evidence="2 6" id="KW-0479">Metal-binding</keyword>
<evidence type="ECO:0000256" key="3">
    <source>
        <dbReference type="ARBA" id="ARBA00022737"/>
    </source>
</evidence>
<accession>A0A0C2DRM4</accession>
<protein>
    <recommendedName>
        <fullName evidence="6">NADH-quinone oxidoreductase subunit I</fullName>
        <ecNumber evidence="6">7.1.1.-</ecNumber>
    </recommendedName>
    <alternativeName>
        <fullName evidence="6">NADH dehydrogenase I subunit I</fullName>
    </alternativeName>
    <alternativeName>
        <fullName evidence="6">NDH-1 subunit I</fullName>
    </alternativeName>
</protein>
<sequence length="147" mass="17095">MKDYFVEIFTGGKSLIIGMLVTLREFFRPVVTVQYPRETLPLSPNYRGHTYLVRDEDKPLKHRCISCKMCERECPSDCISLRGEKREGVKGLVLVSYQLDFTKCSLCGTCVEVCPTDALDYSNEYRQVGFRREDFHYDLLAMVEEEK</sequence>
<evidence type="ECO:0000256" key="1">
    <source>
        <dbReference type="ARBA" id="ARBA00022485"/>
    </source>
</evidence>
<organism evidence="8 9">
    <name type="scientific">Geoalkalibacter ferrihydriticus DSM 17813</name>
    <dbReference type="NCBI Taxonomy" id="1121915"/>
    <lineage>
        <taxon>Bacteria</taxon>
        <taxon>Pseudomonadati</taxon>
        <taxon>Thermodesulfobacteriota</taxon>
        <taxon>Desulfuromonadia</taxon>
        <taxon>Desulfuromonadales</taxon>
        <taxon>Geoalkalibacteraceae</taxon>
        <taxon>Geoalkalibacter</taxon>
    </lineage>
</organism>
<dbReference type="PROSITE" id="PS00198">
    <property type="entry name" value="4FE4S_FER_1"/>
    <property type="match status" value="2"/>
</dbReference>
<evidence type="ECO:0000256" key="6">
    <source>
        <dbReference type="HAMAP-Rule" id="MF_01351"/>
    </source>
</evidence>
<dbReference type="GO" id="GO:0005506">
    <property type="term" value="F:iron ion binding"/>
    <property type="evidence" value="ECO:0007669"/>
    <property type="project" value="UniProtKB-UniRule"/>
</dbReference>
<feature type="domain" description="4Fe-4S ferredoxin-type" evidence="7">
    <location>
        <begin position="50"/>
        <end position="84"/>
    </location>
</feature>
<evidence type="ECO:0000256" key="2">
    <source>
        <dbReference type="ARBA" id="ARBA00022723"/>
    </source>
</evidence>
<feature type="binding site" evidence="6">
    <location>
        <position position="107"/>
    </location>
    <ligand>
        <name>[4Fe-4S] cluster</name>
        <dbReference type="ChEBI" id="CHEBI:49883"/>
        <label>2</label>
    </ligand>
</feature>
<feature type="binding site" evidence="6">
    <location>
        <position position="67"/>
    </location>
    <ligand>
        <name>[4Fe-4S] cluster</name>
        <dbReference type="ChEBI" id="CHEBI:49883"/>
        <label>1</label>
    </ligand>
</feature>
<dbReference type="GO" id="GO:0048038">
    <property type="term" value="F:quinone binding"/>
    <property type="evidence" value="ECO:0007669"/>
    <property type="project" value="UniProtKB-KW"/>
</dbReference>
<evidence type="ECO:0000256" key="4">
    <source>
        <dbReference type="ARBA" id="ARBA00023004"/>
    </source>
</evidence>
<keyword evidence="6" id="KW-1003">Cell membrane</keyword>
<dbReference type="AlphaFoldDB" id="A0A0C2DRM4"/>
<dbReference type="Pfam" id="PF12838">
    <property type="entry name" value="Fer4_7"/>
    <property type="match status" value="1"/>
</dbReference>
<evidence type="ECO:0000313" key="8">
    <source>
        <dbReference type="EMBL" id="KIH76109.1"/>
    </source>
</evidence>
<keyword evidence="6" id="KW-0472">Membrane</keyword>
<dbReference type="SUPFAM" id="SSF54862">
    <property type="entry name" value="4Fe-4S ferredoxins"/>
    <property type="match status" value="1"/>
</dbReference>
<dbReference type="InterPro" id="IPR017896">
    <property type="entry name" value="4Fe4S_Fe-S-bd"/>
</dbReference>
<keyword evidence="6" id="KW-0874">Quinone</keyword>
<name>A0A0C2DRM4_9BACT</name>
<keyword evidence="5 6" id="KW-0411">Iron-sulfur</keyword>
<comment type="similarity">
    <text evidence="6">Belongs to the complex I 23 kDa subunit family.</text>
</comment>
<comment type="subunit">
    <text evidence="6">NDH-1 is composed of 14 different subunits. Subunits NuoA, H, J, K, L, M, N constitute the membrane sector of the complex.</text>
</comment>
<feature type="binding site" evidence="6">
    <location>
        <position position="70"/>
    </location>
    <ligand>
        <name>[4Fe-4S] cluster</name>
        <dbReference type="ChEBI" id="CHEBI:49883"/>
        <label>1</label>
    </ligand>
</feature>
<feature type="binding site" evidence="6">
    <location>
        <position position="110"/>
    </location>
    <ligand>
        <name>[4Fe-4S] cluster</name>
        <dbReference type="ChEBI" id="CHEBI:49883"/>
        <label>2</label>
    </ligand>
</feature>
<dbReference type="GO" id="GO:0051539">
    <property type="term" value="F:4 iron, 4 sulfur cluster binding"/>
    <property type="evidence" value="ECO:0007669"/>
    <property type="project" value="UniProtKB-KW"/>
</dbReference>
<keyword evidence="6" id="KW-0830">Ubiquinone</keyword>
<comment type="function">
    <text evidence="6">NDH-1 shuttles electrons from NADH, via FMN and iron-sulfur (Fe-S) centers, to quinones in the respiratory chain. The immediate electron acceptor for the enzyme in this species is believed to be ubiquinone. Couples the redox reaction to proton translocation (for every two electrons transferred, four hydrogen ions are translocated across the cytoplasmic membrane), and thus conserves the redox energy in a proton gradient.</text>
</comment>
<dbReference type="Proteomes" id="UP000035068">
    <property type="component" value="Unassembled WGS sequence"/>
</dbReference>
<gene>
    <name evidence="6" type="primary">nuoI</name>
    <name evidence="8" type="ORF">GFER_12750</name>
</gene>
<comment type="caution">
    <text evidence="8">The sequence shown here is derived from an EMBL/GenBank/DDBJ whole genome shotgun (WGS) entry which is preliminary data.</text>
</comment>
<reference evidence="8 9" key="1">
    <citation type="submission" date="2014-12" db="EMBL/GenBank/DDBJ databases">
        <title>Genomes of Geoalkalibacter ferrihydriticus and Geoalkalibacter subterraneus, two haloalkaliphilic metal-reducing members of the Geobacteraceae.</title>
        <authorList>
            <person name="Badalamenti J.P."/>
            <person name="Torres C.I."/>
            <person name="Krajmalnik-Brown R."/>
            <person name="Bond D.R."/>
        </authorList>
    </citation>
    <scope>NUCLEOTIDE SEQUENCE [LARGE SCALE GENOMIC DNA]</scope>
    <source>
        <strain evidence="8 9">DSM 17813</strain>
    </source>
</reference>
<keyword evidence="1 6" id="KW-0004">4Fe-4S</keyword>
<keyword evidence="9" id="KW-1185">Reference proteome</keyword>
<evidence type="ECO:0000313" key="9">
    <source>
        <dbReference type="Proteomes" id="UP000035068"/>
    </source>
</evidence>
<dbReference type="InterPro" id="IPR010226">
    <property type="entry name" value="NADH_quinone_OxRdtase_chainI"/>
</dbReference>
<keyword evidence="4 6" id="KW-0408">Iron</keyword>
<keyword evidence="6" id="KW-0520">NAD</keyword>
<feature type="binding site" evidence="6">
    <location>
        <position position="104"/>
    </location>
    <ligand>
        <name>[4Fe-4S] cluster</name>
        <dbReference type="ChEBI" id="CHEBI:49883"/>
        <label>2</label>
    </ligand>
</feature>
<comment type="cofactor">
    <cofactor evidence="6">
        <name>[4Fe-4S] cluster</name>
        <dbReference type="ChEBI" id="CHEBI:49883"/>
    </cofactor>
    <text evidence="6">Binds 2 [4Fe-4S] clusters per subunit.</text>
</comment>
<dbReference type="EMBL" id="JWJD01000005">
    <property type="protein sequence ID" value="KIH76109.1"/>
    <property type="molecule type" value="Genomic_DNA"/>
</dbReference>
<dbReference type="InterPro" id="IPR017900">
    <property type="entry name" value="4Fe4S_Fe_S_CS"/>
</dbReference>
<dbReference type="GO" id="GO:0005886">
    <property type="term" value="C:plasma membrane"/>
    <property type="evidence" value="ECO:0007669"/>
    <property type="project" value="UniProtKB-SubCell"/>
</dbReference>
<feature type="binding site" evidence="6">
    <location>
        <position position="74"/>
    </location>
    <ligand>
        <name>[4Fe-4S] cluster</name>
        <dbReference type="ChEBI" id="CHEBI:49883"/>
        <label>2</label>
    </ligand>
</feature>
<feature type="binding site" evidence="6">
    <location>
        <position position="114"/>
    </location>
    <ligand>
        <name>[4Fe-4S] cluster</name>
        <dbReference type="ChEBI" id="CHEBI:49883"/>
        <label>1</label>
    </ligand>
</feature>
<dbReference type="PROSITE" id="PS51379">
    <property type="entry name" value="4FE4S_FER_2"/>
    <property type="match status" value="2"/>
</dbReference>